<evidence type="ECO:0000313" key="9">
    <source>
        <dbReference type="Proteomes" id="UP000473681"/>
    </source>
</evidence>
<dbReference type="PANTHER" id="PTHR32329">
    <property type="entry name" value="BIFUNCTIONAL PROTEIN [INCLUDES 2-HYDROXYACYL-COA DEHYDRATASE (N-TER) AND ITS ACTIVATOR DOMAIN (C_TERM)-RELATED"/>
    <property type="match status" value="1"/>
</dbReference>
<dbReference type="EMBL" id="SWOV01000024">
    <property type="protein sequence ID" value="NFF88209.1"/>
    <property type="molecule type" value="Genomic_DNA"/>
</dbReference>
<dbReference type="OrthoDB" id="9802715at2"/>
<reference evidence="9 10" key="1">
    <citation type="submission" date="2019-04" db="EMBL/GenBank/DDBJ databases">
        <title>Genome sequencing of Clostridium botulinum Groups I-IV and Clostridium butyricum.</title>
        <authorList>
            <person name="Brunt J."/>
            <person name="Van Vliet A.H.M."/>
            <person name="Stringer S.C."/>
            <person name="Carter A.T."/>
            <person name="Peck M.W."/>
        </authorList>
    </citation>
    <scope>NUCLEOTIDE SEQUENCE [LARGE SCALE GENOMIC DNA]</scope>
    <source>
        <strain evidence="7 10">1605</strain>
        <strain evidence="8 9">CB-K-33E</strain>
    </source>
</reference>
<dbReference type="InterPro" id="IPR008275">
    <property type="entry name" value="CoA_E_activase_dom"/>
</dbReference>
<gene>
    <name evidence="7" type="ORF">FC774_10055</name>
    <name evidence="8" type="ORF">FDB51_15845</name>
</gene>
<dbReference type="CDD" id="cd24035">
    <property type="entry name" value="ASKHA_NBD_O66634-like_rpt2"/>
    <property type="match status" value="1"/>
</dbReference>
<keyword evidence="2" id="KW-0479">Metal-binding</keyword>
<dbReference type="NCBIfam" id="TIGR00241">
    <property type="entry name" value="CoA_E_activ"/>
    <property type="match status" value="1"/>
</dbReference>
<dbReference type="SUPFAM" id="SSF53067">
    <property type="entry name" value="Actin-like ATPase domain"/>
    <property type="match status" value="2"/>
</dbReference>
<dbReference type="Pfam" id="PF09989">
    <property type="entry name" value="DUF2229"/>
    <property type="match status" value="1"/>
</dbReference>
<feature type="domain" description="DUF2229" evidence="6">
    <location>
        <begin position="671"/>
        <end position="889"/>
    </location>
</feature>
<dbReference type="Proteomes" id="UP000476820">
    <property type="component" value="Unassembled WGS sequence"/>
</dbReference>
<dbReference type="InterPro" id="IPR018709">
    <property type="entry name" value="CoA_activase_DUF2229"/>
</dbReference>
<dbReference type="GO" id="GO:0051536">
    <property type="term" value="F:iron-sulfur cluster binding"/>
    <property type="evidence" value="ECO:0007669"/>
    <property type="project" value="UniProtKB-KW"/>
</dbReference>
<evidence type="ECO:0000256" key="2">
    <source>
        <dbReference type="ARBA" id="ARBA00022723"/>
    </source>
</evidence>
<dbReference type="Proteomes" id="UP000473681">
    <property type="component" value="Unassembled WGS sequence"/>
</dbReference>
<evidence type="ECO:0000313" key="10">
    <source>
        <dbReference type="Proteomes" id="UP000476820"/>
    </source>
</evidence>
<feature type="domain" description="ATPase BadF/BadG/BcrA/BcrD type" evidence="5">
    <location>
        <begin position="6"/>
        <end position="255"/>
    </location>
</feature>
<evidence type="ECO:0000256" key="1">
    <source>
        <dbReference type="ARBA" id="ARBA00001966"/>
    </source>
</evidence>
<accession>A0A0L9Y5Y5</accession>
<feature type="domain" description="ATPase BadF/BadG/BcrA/BcrD type" evidence="5">
    <location>
        <begin position="321"/>
        <end position="568"/>
    </location>
</feature>
<evidence type="ECO:0000256" key="4">
    <source>
        <dbReference type="ARBA" id="ARBA00023014"/>
    </source>
</evidence>
<dbReference type="Gene3D" id="3.30.420.40">
    <property type="match status" value="4"/>
</dbReference>
<dbReference type="PANTHER" id="PTHR32329:SF4">
    <property type="entry name" value="ACTIVATOR OF 2-HYDROXYACYL-COA DEHYDRATASE"/>
    <property type="match status" value="1"/>
</dbReference>
<evidence type="ECO:0000259" key="5">
    <source>
        <dbReference type="Pfam" id="PF01869"/>
    </source>
</evidence>
<comment type="cofactor">
    <cofactor evidence="1">
        <name>[4Fe-4S] cluster</name>
        <dbReference type="ChEBI" id="CHEBI:49883"/>
    </cofactor>
</comment>
<dbReference type="Pfam" id="PF01869">
    <property type="entry name" value="BcrAD_BadFG"/>
    <property type="match status" value="2"/>
</dbReference>
<keyword evidence="4" id="KW-0411">Iron-sulfur</keyword>
<dbReference type="InterPro" id="IPR043129">
    <property type="entry name" value="ATPase_NBD"/>
</dbReference>
<evidence type="ECO:0000313" key="7">
    <source>
        <dbReference type="EMBL" id="NFF88209.1"/>
    </source>
</evidence>
<proteinExistence type="predicted"/>
<organism evidence="7 10">
    <name type="scientific">Clostridium botulinum</name>
    <dbReference type="NCBI Taxonomy" id="1491"/>
    <lineage>
        <taxon>Bacteria</taxon>
        <taxon>Bacillati</taxon>
        <taxon>Bacillota</taxon>
        <taxon>Clostridia</taxon>
        <taxon>Eubacteriales</taxon>
        <taxon>Clostridiaceae</taxon>
        <taxon>Clostridium</taxon>
    </lineage>
</organism>
<evidence type="ECO:0000313" key="8">
    <source>
        <dbReference type="EMBL" id="NFN36549.1"/>
    </source>
</evidence>
<dbReference type="RefSeq" id="WP_053342723.1">
    <property type="nucleotide sequence ID" value="NZ_LFPA01000005.1"/>
</dbReference>
<comment type="caution">
    <text evidence="7">The sequence shown here is derived from an EMBL/GenBank/DDBJ whole genome shotgun (WGS) entry which is preliminary data.</text>
</comment>
<evidence type="ECO:0000259" key="6">
    <source>
        <dbReference type="Pfam" id="PF09989"/>
    </source>
</evidence>
<dbReference type="InterPro" id="IPR051805">
    <property type="entry name" value="Dehydratase_Activator_Redct"/>
</dbReference>
<dbReference type="GO" id="GO:0046872">
    <property type="term" value="F:metal ion binding"/>
    <property type="evidence" value="ECO:0007669"/>
    <property type="project" value="UniProtKB-KW"/>
</dbReference>
<protein>
    <submittedName>
        <fullName evidence="7">2-hydroxyglutaryl-CoA dehydratase</fullName>
    </submittedName>
</protein>
<evidence type="ECO:0000256" key="3">
    <source>
        <dbReference type="ARBA" id="ARBA00023004"/>
    </source>
</evidence>
<dbReference type="CDD" id="cd24034">
    <property type="entry name" value="ASKHA_NBD_O66634-like_rpt1"/>
    <property type="match status" value="1"/>
</dbReference>
<dbReference type="InterPro" id="IPR002731">
    <property type="entry name" value="ATPase_BadF"/>
</dbReference>
<keyword evidence="3" id="KW-0408">Iron</keyword>
<sequence length="1434" mass="160335">MKNYKIGLDIGSTTVKLVVLNHKEQLVYSKYERHYSDIKSTIIELIEEAYKDIGNISCTLSVTGSGGLSVSKWLNVEFVQEVIACSKTVETIIPETDVVIELGGEDAKITYFRGGLEQRMNGSCAGGTGAFIDQMAVLLNTDASGLNEYAKSFNVIYPIASRCGVFAKTDIQPLINEGASKEDIAASIFQAVVNQTISGLACGKPIKGNVAFLGGPLFFLSELRQRFIEILKLEEGQVIFPEKSQLFVAQGAALLSTKNNFTDLESIVKKVKNLSQIKDDDVERLDVLFESEDEHIKFKKRHEMAKVKRGDLNNYKGKAFLGIDAGSTTTKIALINDKDELIYSLYEGNEGNPLKKVIQMLKDLYSKLPSEVEIANTTVTGYGEALIKSALHIDIGEIETIAHYKAAEYFLPGVNFILDIGGQDMKCLKIKNGTIDSILLNEACSSGCGSFIETFAKSLNMKIQDFAQEAIKSKAPVDLGSRCTVFMNSRVKQSQKEGAEVSDISAGLSYSVIKNALFKVIKLRDEKDIGDKVIVQGGTFYNDAVLRSFELVSGREAVRPDIAGLMGAFGCAIISKERYVKGEKSRILSKDKIDSFNMTSIFKRCGKCGNNCLLTVNKFSTDEEFISGNRCERALGVDKTKNDIPNLYKYKYKRTFNYIPLKENEAKRGVIGIPRVLNMYENYPFWFKILTSLGFSVKLSPSSSKNIYEKGIETIPSESACYPAKLVHGHVMSLINSGVKTIFYPCIPYEKKEFGDSNNHYNCPMVTSYPEVIKNNVDELKNKNIKYISPFFSLDDEKELAKRIVHEFKEYNVTLKEAECAINLGVKEREAYKKDIQNKGEEVLRYLEENNKYGIVLCGRPYHIDPEINHGIPDVINSYGMAVLTEDCVSHLGNLKNRLRVVDQWTYHSRLYRAAQVVAENDNLEIIQLNSFGCGLDAVTSDQVSEIISSKGKIYTLLKIDEGNNLGAAKIRIRSLKAAIEERVRKSYIPIEEKIEYNNPIFTKEMRKNHTILVPQMSPIHFKLIQEAARSSGYNVEVLPSIDAKAIDEGLKYVNNDACYPSIIVIGQMINALKSGKYDLNNTSVIISQTGGGCRATNYIGFLKMALKHAGFENIPVISLNAVGLEKQPGFKVNLKFLNKSLMALIYGDLFMRTLYRTRPYEKENGSANALYEKFNKKAEENIKTGSKKEFERNIKEIIEAFDKLPLLDIKKPRVGVVGEILVKFHPTANNDIVGILEREGAEAVVPDLLDFFLYSAYDDVFKYDYLGGSLKNKFISKFAIDYIERFRKSMKKHLDNSSRFTSPKHITELGNLASPIVSLGNQTGEGWFLTAEMIELIENDAENIVCMQPFACLPNHVTGKGMIKALKEKYPKSNIVAIDYDPGASNVNQLNRIKLMLSVAFKKMDEQIVLCKDIQSNVEVLTKEVSATLEKKE</sequence>
<dbReference type="EMBL" id="SWVK01000025">
    <property type="protein sequence ID" value="NFN36549.1"/>
    <property type="molecule type" value="Genomic_DNA"/>
</dbReference>
<name>A0A0L9Y5Y5_CLOBO</name>